<dbReference type="RefSeq" id="WP_205187754.1">
    <property type="nucleotide sequence ID" value="NZ_JAFBFC010000004.1"/>
</dbReference>
<reference evidence="1 2" key="1">
    <citation type="submission" date="2021-01" db="EMBL/GenBank/DDBJ databases">
        <title>Genomic Encyclopedia of Type Strains, Phase IV (KMG-IV): sequencing the most valuable type-strain genomes for metagenomic binning, comparative biology and taxonomic classification.</title>
        <authorList>
            <person name="Goeker M."/>
        </authorList>
    </citation>
    <scope>NUCLEOTIDE SEQUENCE [LARGE SCALE GENOMIC DNA]</scope>
    <source>
        <strain evidence="1 2">DSM 104297</strain>
    </source>
</reference>
<sequence length="161" mass="18622">MFPFGQSPFKKQLESFTGGMNPKDVDKYVQQVVSSALGKSFPDFMQNNEFFQQSLQKQKPFSPMEESTSRLESHIFETHDECIVQVNIPDKSMMSTLKFSHTPYSFVIENRGKEPFKEEIKFPCSVSRKGTKAIYRNGTLEVKFAKYQNLPVTDIHILDYD</sequence>
<evidence type="ECO:0000313" key="1">
    <source>
        <dbReference type="EMBL" id="MBM7703800.1"/>
    </source>
</evidence>
<gene>
    <name evidence="1" type="ORF">JOC83_002649</name>
</gene>
<dbReference type="InterPro" id="IPR008978">
    <property type="entry name" value="HSP20-like_chaperone"/>
</dbReference>
<organism evidence="1 2">
    <name type="scientific">Priestia iocasae</name>
    <dbReference type="NCBI Taxonomy" id="2291674"/>
    <lineage>
        <taxon>Bacteria</taxon>
        <taxon>Bacillati</taxon>
        <taxon>Bacillota</taxon>
        <taxon>Bacilli</taxon>
        <taxon>Bacillales</taxon>
        <taxon>Bacillaceae</taxon>
        <taxon>Priestia</taxon>
    </lineage>
</organism>
<accession>A0ABS2QWD8</accession>
<dbReference type="Gene3D" id="2.60.40.790">
    <property type="match status" value="1"/>
</dbReference>
<comment type="caution">
    <text evidence="1">The sequence shown here is derived from an EMBL/GenBank/DDBJ whole genome shotgun (WGS) entry which is preliminary data.</text>
</comment>
<dbReference type="SUPFAM" id="SSF49764">
    <property type="entry name" value="HSP20-like chaperones"/>
    <property type="match status" value="1"/>
</dbReference>
<name>A0ABS2QWD8_9BACI</name>
<dbReference type="EMBL" id="JAFBFC010000004">
    <property type="protein sequence ID" value="MBM7703800.1"/>
    <property type="molecule type" value="Genomic_DNA"/>
</dbReference>
<protein>
    <submittedName>
        <fullName evidence="1">HSP20 family molecular chaperone IbpA</fullName>
    </submittedName>
</protein>
<proteinExistence type="predicted"/>
<keyword evidence="2" id="KW-1185">Reference proteome</keyword>
<dbReference type="Proteomes" id="UP000809829">
    <property type="component" value="Unassembled WGS sequence"/>
</dbReference>
<evidence type="ECO:0000313" key="2">
    <source>
        <dbReference type="Proteomes" id="UP000809829"/>
    </source>
</evidence>